<dbReference type="PANTHER" id="PTHR46494">
    <property type="entry name" value="CORA FAMILY METAL ION TRANSPORTER (EUROFUNG)"/>
    <property type="match status" value="1"/>
</dbReference>
<dbReference type="Pfam" id="PF01544">
    <property type="entry name" value="CorA"/>
    <property type="match status" value="1"/>
</dbReference>
<dbReference type="NCBIfam" id="TIGR00383">
    <property type="entry name" value="corA"/>
    <property type="match status" value="1"/>
</dbReference>
<evidence type="ECO:0000256" key="12">
    <source>
        <dbReference type="RuleBase" id="RU362010"/>
    </source>
</evidence>
<evidence type="ECO:0000256" key="9">
    <source>
        <dbReference type="ARBA" id="ARBA00023136"/>
    </source>
</evidence>
<keyword evidence="9 12" id="KW-0472">Membrane</keyword>
<keyword evidence="8 12" id="KW-0406">Ion transport</keyword>
<evidence type="ECO:0000256" key="1">
    <source>
        <dbReference type="ARBA" id="ARBA00004651"/>
    </source>
</evidence>
<dbReference type="GO" id="GO:0015095">
    <property type="term" value="F:magnesium ion transmembrane transporter activity"/>
    <property type="evidence" value="ECO:0007669"/>
    <property type="project" value="UniProtKB-UniRule"/>
</dbReference>
<name>A0A4Y6PLV4_PERCE</name>
<dbReference type="GO" id="GO:0005886">
    <property type="term" value="C:plasma membrane"/>
    <property type="evidence" value="ECO:0007669"/>
    <property type="project" value="UniProtKB-SubCell"/>
</dbReference>
<keyword evidence="7 12" id="KW-1133">Transmembrane helix</keyword>
<dbReference type="GO" id="GO:0050897">
    <property type="term" value="F:cobalt ion binding"/>
    <property type="evidence" value="ECO:0007669"/>
    <property type="project" value="TreeGrafter"/>
</dbReference>
<evidence type="ECO:0000256" key="11">
    <source>
        <dbReference type="ARBA" id="ARBA00045497"/>
    </source>
</evidence>
<dbReference type="SUPFAM" id="SSF143865">
    <property type="entry name" value="CorA soluble domain-like"/>
    <property type="match status" value="1"/>
</dbReference>
<evidence type="ECO:0000256" key="6">
    <source>
        <dbReference type="ARBA" id="ARBA00022842"/>
    </source>
</evidence>
<proteinExistence type="inferred from homology"/>
<dbReference type="Gene3D" id="1.20.58.340">
    <property type="entry name" value="Magnesium transport protein CorA, transmembrane region"/>
    <property type="match status" value="2"/>
</dbReference>
<evidence type="ECO:0000256" key="10">
    <source>
        <dbReference type="ARBA" id="ARBA00034269"/>
    </source>
</evidence>
<keyword evidence="3 12" id="KW-0813">Transport</keyword>
<evidence type="ECO:0000313" key="14">
    <source>
        <dbReference type="Proteomes" id="UP000315995"/>
    </source>
</evidence>
<evidence type="ECO:0000313" key="13">
    <source>
        <dbReference type="EMBL" id="QDG49271.1"/>
    </source>
</evidence>
<dbReference type="SUPFAM" id="SSF144083">
    <property type="entry name" value="Magnesium transport protein CorA, transmembrane region"/>
    <property type="match status" value="1"/>
</dbReference>
<keyword evidence="5 12" id="KW-0812">Transmembrane</keyword>
<keyword evidence="6 12" id="KW-0460">Magnesium</keyword>
<dbReference type="Gene3D" id="3.30.460.20">
    <property type="entry name" value="CorA soluble domain-like"/>
    <property type="match status" value="1"/>
</dbReference>
<dbReference type="InterPro" id="IPR002523">
    <property type="entry name" value="MgTranspt_CorA/ZnTranspt_ZntB"/>
</dbReference>
<comment type="subcellular location">
    <subcellularLocation>
        <location evidence="1">Cell membrane</location>
        <topology evidence="1">Multi-pass membrane protein</topology>
    </subcellularLocation>
    <subcellularLocation>
        <location evidence="12">Membrane</location>
        <topology evidence="12">Multi-pass membrane protein</topology>
    </subcellularLocation>
</comment>
<feature type="transmembrane region" description="Helical" evidence="12">
    <location>
        <begin position="346"/>
        <end position="367"/>
    </location>
</feature>
<dbReference type="InterPro" id="IPR045861">
    <property type="entry name" value="CorA_cytoplasmic_dom"/>
</dbReference>
<keyword evidence="14" id="KW-1185">Reference proteome</keyword>
<accession>A0A4Y6PLV4</accession>
<evidence type="ECO:0000256" key="5">
    <source>
        <dbReference type="ARBA" id="ARBA00022692"/>
    </source>
</evidence>
<sequence>MAEKPSEILAQLLSHMRVPRLMRSRPGAPPGLLADLPEAPPPDVRLLAYNADDHVEQKLETLDELPQYLEKWDVVWLDVEGTGDSRLLEHVGEVFQIPKLALEDVQNPAHRPKLEFFDERMHLILRMAHWREERIELEPVNLFVGPNFVVTFQLADRPTDYFEPIRSRILSGRRQIRTSGADYLAYAIIDRVIDAGLPVLEAVAETYHELEAEVLEPSSRQLITRIHAMNSQLLVLRRAVAPHREILQTLRRHPETVFSEEVIPFLGDCYDHAAHVAELSESYHALGVQILDFHLSISSHRQNEITKVLTIIATIFIPLTFIAGIYGMNFNPQASKWNMPELEWAYGYPFVLVLMFAIGVALVAFFWRKGWIGWGD</sequence>
<dbReference type="Proteomes" id="UP000315995">
    <property type="component" value="Chromosome"/>
</dbReference>
<protein>
    <recommendedName>
        <fullName evidence="12">Magnesium transport protein CorA</fullName>
    </recommendedName>
</protein>
<dbReference type="CDD" id="cd12828">
    <property type="entry name" value="TmCorA-like_1"/>
    <property type="match status" value="1"/>
</dbReference>
<dbReference type="RefSeq" id="WP_141195770.1">
    <property type="nucleotide sequence ID" value="NZ_CP041186.1"/>
</dbReference>
<dbReference type="GO" id="GO:0000287">
    <property type="term" value="F:magnesium ion binding"/>
    <property type="evidence" value="ECO:0007669"/>
    <property type="project" value="TreeGrafter"/>
</dbReference>
<dbReference type="EMBL" id="CP041186">
    <property type="protein sequence ID" value="QDG49271.1"/>
    <property type="molecule type" value="Genomic_DNA"/>
</dbReference>
<dbReference type="GO" id="GO:0015087">
    <property type="term" value="F:cobalt ion transmembrane transporter activity"/>
    <property type="evidence" value="ECO:0007669"/>
    <property type="project" value="UniProtKB-UniRule"/>
</dbReference>
<reference evidence="13 14" key="1">
    <citation type="submission" date="2019-06" db="EMBL/GenBank/DDBJ databases">
        <title>Persicimonas caeni gen. nov., sp. nov., a predatory bacterium isolated from solar saltern.</title>
        <authorList>
            <person name="Wang S."/>
        </authorList>
    </citation>
    <scope>NUCLEOTIDE SEQUENCE [LARGE SCALE GENOMIC DNA]</scope>
    <source>
        <strain evidence="13 14">YN101</strain>
    </source>
</reference>
<evidence type="ECO:0000256" key="7">
    <source>
        <dbReference type="ARBA" id="ARBA00022989"/>
    </source>
</evidence>
<dbReference type="AlphaFoldDB" id="A0A4Y6PLV4"/>
<evidence type="ECO:0000256" key="2">
    <source>
        <dbReference type="ARBA" id="ARBA00009765"/>
    </source>
</evidence>
<accession>A0A5B8XX30</accession>
<keyword evidence="4 12" id="KW-1003">Cell membrane</keyword>
<comment type="catalytic activity">
    <reaction evidence="10">
        <text>Mg(2+)(in) = Mg(2+)(out)</text>
        <dbReference type="Rhea" id="RHEA:29827"/>
        <dbReference type="ChEBI" id="CHEBI:18420"/>
    </reaction>
</comment>
<comment type="similarity">
    <text evidence="2 12">Belongs to the CorA metal ion transporter (MIT) (TC 1.A.35) family.</text>
</comment>
<dbReference type="PANTHER" id="PTHR46494:SF1">
    <property type="entry name" value="CORA FAMILY METAL ION TRANSPORTER (EUROFUNG)"/>
    <property type="match status" value="1"/>
</dbReference>
<comment type="function">
    <text evidence="11">Mediates influx of magnesium ions. Alternates between open and closed states. Activated by low cytoplasmic Mg(2+) levels. Inactive when cytoplasmic Mg(2+) levels are high.</text>
</comment>
<evidence type="ECO:0000256" key="3">
    <source>
        <dbReference type="ARBA" id="ARBA00022448"/>
    </source>
</evidence>
<feature type="transmembrane region" description="Helical" evidence="12">
    <location>
        <begin position="308"/>
        <end position="326"/>
    </location>
</feature>
<dbReference type="InterPro" id="IPR004488">
    <property type="entry name" value="Mg/Co-transport_prot_CorA"/>
</dbReference>
<evidence type="ECO:0000256" key="8">
    <source>
        <dbReference type="ARBA" id="ARBA00023065"/>
    </source>
</evidence>
<dbReference type="OrthoDB" id="9803416at2"/>
<evidence type="ECO:0000256" key="4">
    <source>
        <dbReference type="ARBA" id="ARBA00022475"/>
    </source>
</evidence>
<dbReference type="FunFam" id="1.20.58.340:FF:000004">
    <property type="entry name" value="Magnesium transport protein CorA"/>
    <property type="match status" value="1"/>
</dbReference>
<dbReference type="InterPro" id="IPR045863">
    <property type="entry name" value="CorA_TM1_TM2"/>
</dbReference>
<gene>
    <name evidence="12 13" type="primary">corA</name>
    <name evidence="13" type="ORF">FIV42_00530</name>
</gene>
<organism evidence="13 14">
    <name type="scientific">Persicimonas caeni</name>
    <dbReference type="NCBI Taxonomy" id="2292766"/>
    <lineage>
        <taxon>Bacteria</taxon>
        <taxon>Deltaproteobacteria</taxon>
        <taxon>Bradymonadales</taxon>
        <taxon>Bradymonadaceae</taxon>
        <taxon>Persicimonas</taxon>
    </lineage>
</organism>